<dbReference type="Pfam" id="PF00535">
    <property type="entry name" value="Glycos_transf_2"/>
    <property type="match status" value="1"/>
</dbReference>
<dbReference type="CDD" id="cd00761">
    <property type="entry name" value="Glyco_tranf_GTA_type"/>
    <property type="match status" value="1"/>
</dbReference>
<dbReference type="STRING" id="324602.Caur_1641"/>
<dbReference type="InParanoid" id="A9WBQ2"/>
<dbReference type="EMBL" id="CP000909">
    <property type="protein sequence ID" value="ABY34859.1"/>
    <property type="molecule type" value="Genomic_DNA"/>
</dbReference>
<dbReference type="InterPro" id="IPR001173">
    <property type="entry name" value="Glyco_trans_2-like"/>
</dbReference>
<dbReference type="PANTHER" id="PTHR43685:SF3">
    <property type="entry name" value="SLR2126 PROTEIN"/>
    <property type="match status" value="1"/>
</dbReference>
<evidence type="ECO:0000313" key="3">
    <source>
        <dbReference type="Proteomes" id="UP000002008"/>
    </source>
</evidence>
<dbReference type="InterPro" id="IPR029044">
    <property type="entry name" value="Nucleotide-diphossugar_trans"/>
</dbReference>
<dbReference type="FunCoup" id="A9WBQ2">
    <property type="interactions" value="17"/>
</dbReference>
<dbReference type="KEGG" id="cau:Caur_1641"/>
<reference evidence="3" key="1">
    <citation type="journal article" date="2011" name="BMC Genomics">
        <title>Complete genome sequence of the filamentous anoxygenic phototrophic bacterium Chloroflexus aurantiacus.</title>
        <authorList>
            <person name="Tang K.H."/>
            <person name="Barry K."/>
            <person name="Chertkov O."/>
            <person name="Dalin E."/>
            <person name="Han C.S."/>
            <person name="Hauser L.J."/>
            <person name="Honchak B.M."/>
            <person name="Karbach L.E."/>
            <person name="Land M.L."/>
            <person name="Lapidus A."/>
            <person name="Larimer F.W."/>
            <person name="Mikhailova N."/>
            <person name="Pitluck S."/>
            <person name="Pierson B.K."/>
            <person name="Blankenship R.E."/>
        </authorList>
    </citation>
    <scope>NUCLEOTIDE SEQUENCE [LARGE SCALE GENOMIC DNA]</scope>
    <source>
        <strain evidence="3">ATCC 29366 / DSM 635 / J-10-fl</strain>
    </source>
</reference>
<keyword evidence="3" id="KW-1185">Reference proteome</keyword>
<dbReference type="eggNOG" id="COG1216">
    <property type="taxonomic scope" value="Bacteria"/>
</dbReference>
<feature type="domain" description="Glycosyltransferase 2-like" evidence="1">
    <location>
        <begin position="10"/>
        <end position="148"/>
    </location>
</feature>
<evidence type="ECO:0000259" key="1">
    <source>
        <dbReference type="Pfam" id="PF00535"/>
    </source>
</evidence>
<dbReference type="HOGENOM" id="CLU_836541_0_0_0"/>
<organism evidence="2 3">
    <name type="scientific">Chloroflexus aurantiacus (strain ATCC 29366 / DSM 635 / J-10-fl)</name>
    <dbReference type="NCBI Taxonomy" id="324602"/>
    <lineage>
        <taxon>Bacteria</taxon>
        <taxon>Bacillati</taxon>
        <taxon>Chloroflexota</taxon>
        <taxon>Chloroflexia</taxon>
        <taxon>Chloroflexales</taxon>
        <taxon>Chloroflexineae</taxon>
        <taxon>Chloroflexaceae</taxon>
        <taxon>Chloroflexus</taxon>
    </lineage>
</organism>
<dbReference type="EnsemblBacteria" id="ABY34859">
    <property type="protein sequence ID" value="ABY34859"/>
    <property type="gene ID" value="Caur_1641"/>
</dbReference>
<dbReference type="Proteomes" id="UP000002008">
    <property type="component" value="Chromosome"/>
</dbReference>
<dbReference type="SUPFAM" id="SSF53448">
    <property type="entry name" value="Nucleotide-diphospho-sugar transferases"/>
    <property type="match status" value="1"/>
</dbReference>
<keyword evidence="2" id="KW-0808">Transferase</keyword>
<name>A9WBQ2_CHLAA</name>
<evidence type="ECO:0000313" key="2">
    <source>
        <dbReference type="EMBL" id="ABY34859.1"/>
    </source>
</evidence>
<dbReference type="RefSeq" id="WP_012257513.1">
    <property type="nucleotide sequence ID" value="NC_010175.1"/>
</dbReference>
<dbReference type="CAZy" id="GT2">
    <property type="family name" value="Glycosyltransferase Family 2"/>
</dbReference>
<dbReference type="InterPro" id="IPR050834">
    <property type="entry name" value="Glycosyltransf_2"/>
</dbReference>
<dbReference type="Gene3D" id="3.90.550.10">
    <property type="entry name" value="Spore Coat Polysaccharide Biosynthesis Protein SpsA, Chain A"/>
    <property type="match status" value="1"/>
</dbReference>
<dbReference type="PANTHER" id="PTHR43685">
    <property type="entry name" value="GLYCOSYLTRANSFERASE"/>
    <property type="match status" value="1"/>
</dbReference>
<proteinExistence type="predicted"/>
<dbReference type="NCBIfam" id="NF041875">
    <property type="entry name" value="EPS_EpsD"/>
    <property type="match status" value="1"/>
</dbReference>
<dbReference type="AlphaFoldDB" id="A9WBQ2"/>
<dbReference type="GO" id="GO:0016740">
    <property type="term" value="F:transferase activity"/>
    <property type="evidence" value="ECO:0007669"/>
    <property type="project" value="UniProtKB-KW"/>
</dbReference>
<protein>
    <submittedName>
        <fullName evidence="2">Glycosyl transferase family 2</fullName>
    </submittedName>
</protein>
<gene>
    <name evidence="2" type="ordered locus">Caur_1641</name>
</gene>
<sequence>MNQNPSLSVSIVIPTYNRVERLQRVLAAVSGQRYRHDQFEVIVVSDGSTDGTAEYAQRAHFPFKFTFIQQDNAGPAAARNRGVAAASSPLVLFLDDDVVPAPDLINEHLRWHAEHPNRVVLGTMITPPDVRLLPWVAWEQAMLEKQYRAMTSGIWPATARQFYTGNTSLSRQLILDVGGFDERFRRAEDIELAYRLAKLGVEFVFAPQATGYHYAERSFASWLATPYTYGRNDIIFGREQQVDLIDFVRREFAQRNRLTRWLVHALLDRPRASAVALAVMPRVALLAHRLLGERGSRPIYSAIFNLRYYQGVADELGGRDHFLTAQQVMKTAQT</sequence>
<accession>A9WBQ2</accession>
<dbReference type="PATRIC" id="fig|324602.8.peg.1877"/>